<keyword evidence="2" id="KW-1185">Reference proteome</keyword>
<gene>
    <name evidence="1" type="ORF">DFP79_2092</name>
</gene>
<protein>
    <submittedName>
        <fullName evidence="1">Uncharacterized protein</fullName>
    </submittedName>
</protein>
<dbReference type="RefSeq" id="WP_133503864.1">
    <property type="nucleotide sequence ID" value="NZ_SNXC01000012.1"/>
</dbReference>
<comment type="caution">
    <text evidence="1">The sequence shown here is derived from an EMBL/GenBank/DDBJ whole genome shotgun (WGS) entry which is preliminary data.</text>
</comment>
<organism evidence="1 2">
    <name type="scientific">Marinomonas balearica</name>
    <dbReference type="NCBI Taxonomy" id="491947"/>
    <lineage>
        <taxon>Bacteria</taxon>
        <taxon>Pseudomonadati</taxon>
        <taxon>Pseudomonadota</taxon>
        <taxon>Gammaproteobacteria</taxon>
        <taxon>Oceanospirillales</taxon>
        <taxon>Oceanospirillaceae</taxon>
        <taxon>Marinomonas</taxon>
    </lineage>
</organism>
<reference evidence="1 2" key="1">
    <citation type="submission" date="2019-03" db="EMBL/GenBank/DDBJ databases">
        <title>Genomic Encyclopedia of Type Strains, Phase III (KMG-III): the genomes of soil and plant-associated and newly described type strains.</title>
        <authorList>
            <person name="Whitman W."/>
        </authorList>
    </citation>
    <scope>NUCLEOTIDE SEQUENCE [LARGE SCALE GENOMIC DNA]</scope>
    <source>
        <strain evidence="1 2">CECT 7378</strain>
    </source>
</reference>
<dbReference type="EMBL" id="SNXC01000012">
    <property type="protein sequence ID" value="TDO97275.1"/>
    <property type="molecule type" value="Genomic_DNA"/>
</dbReference>
<accession>A0A4R6M8I5</accession>
<evidence type="ECO:0000313" key="2">
    <source>
        <dbReference type="Proteomes" id="UP000294656"/>
    </source>
</evidence>
<evidence type="ECO:0000313" key="1">
    <source>
        <dbReference type="EMBL" id="TDO97275.1"/>
    </source>
</evidence>
<dbReference type="AlphaFoldDB" id="A0A4R6M8I5"/>
<sequence length="100" mass="11631">MLNNLPFISYTKDEIDHIHNTIIHLLQYKGECELVDIARTAAILHKPHWVESFYIQLERNGIEIDTNSINLRNVTELVWQKYSQGTPEEAAHYALNSNLL</sequence>
<name>A0A4R6M8I5_9GAMM</name>
<dbReference type="OrthoDB" id="9882114at2"/>
<proteinExistence type="predicted"/>
<dbReference type="Proteomes" id="UP000294656">
    <property type="component" value="Unassembled WGS sequence"/>
</dbReference>